<accession>A0ABV6RVQ2</accession>
<feature type="transmembrane region" description="Helical" evidence="2">
    <location>
        <begin position="39"/>
        <end position="60"/>
    </location>
</feature>
<feature type="compositionally biased region" description="Acidic residues" evidence="1">
    <location>
        <begin position="1"/>
        <end position="18"/>
    </location>
</feature>
<evidence type="ECO:0000256" key="2">
    <source>
        <dbReference type="SAM" id="Phobius"/>
    </source>
</evidence>
<feature type="region of interest" description="Disordered" evidence="1">
    <location>
        <begin position="1"/>
        <end position="32"/>
    </location>
</feature>
<organism evidence="3 4">
    <name type="scientific">Lysobacter korlensis</name>
    <dbReference type="NCBI Taxonomy" id="553636"/>
    <lineage>
        <taxon>Bacteria</taxon>
        <taxon>Pseudomonadati</taxon>
        <taxon>Pseudomonadota</taxon>
        <taxon>Gammaproteobacteria</taxon>
        <taxon>Lysobacterales</taxon>
        <taxon>Lysobacteraceae</taxon>
        <taxon>Lysobacter</taxon>
    </lineage>
</organism>
<keyword evidence="2" id="KW-0812">Transmembrane</keyword>
<reference evidence="3 4" key="1">
    <citation type="submission" date="2024-09" db="EMBL/GenBank/DDBJ databases">
        <authorList>
            <person name="Sun Q."/>
            <person name="Mori K."/>
        </authorList>
    </citation>
    <scope>NUCLEOTIDE SEQUENCE [LARGE SCALE GENOMIC DNA]</scope>
    <source>
        <strain evidence="3 4">KCTC 23076</strain>
    </source>
</reference>
<evidence type="ECO:0000313" key="4">
    <source>
        <dbReference type="Proteomes" id="UP001589896"/>
    </source>
</evidence>
<protein>
    <recommendedName>
        <fullName evidence="5">Transmembrane protein</fullName>
    </recommendedName>
</protein>
<gene>
    <name evidence="3" type="ORF">ACFFGH_24750</name>
</gene>
<dbReference type="Proteomes" id="UP001589896">
    <property type="component" value="Unassembled WGS sequence"/>
</dbReference>
<dbReference type="EMBL" id="JBHLTG010000006">
    <property type="protein sequence ID" value="MFC0681050.1"/>
    <property type="molecule type" value="Genomic_DNA"/>
</dbReference>
<evidence type="ECO:0000313" key="3">
    <source>
        <dbReference type="EMBL" id="MFC0681050.1"/>
    </source>
</evidence>
<sequence>MSDWDVDREETAMDDDSPELAGYEPTGDRPLRSHRTQRVMRVLVVVGLLGLVLPGILITASTAANSAERACAYYVAENVPNGTPHARFELSGPEGPGWNCYAERFGSDELYLRGMGLIPVAPPVDRTPRVPVENT</sequence>
<proteinExistence type="predicted"/>
<dbReference type="RefSeq" id="WP_386673302.1">
    <property type="nucleotide sequence ID" value="NZ_JBHLTG010000006.1"/>
</dbReference>
<evidence type="ECO:0008006" key="5">
    <source>
        <dbReference type="Google" id="ProtNLM"/>
    </source>
</evidence>
<comment type="caution">
    <text evidence="3">The sequence shown here is derived from an EMBL/GenBank/DDBJ whole genome shotgun (WGS) entry which is preliminary data.</text>
</comment>
<keyword evidence="2" id="KW-0472">Membrane</keyword>
<keyword evidence="2" id="KW-1133">Transmembrane helix</keyword>
<evidence type="ECO:0000256" key="1">
    <source>
        <dbReference type="SAM" id="MobiDB-lite"/>
    </source>
</evidence>
<name>A0ABV6RVQ2_9GAMM</name>
<keyword evidence="4" id="KW-1185">Reference proteome</keyword>